<accession>A0A0F7ZPG0</accession>
<dbReference type="Proteomes" id="UP000054481">
    <property type="component" value="Unassembled WGS sequence"/>
</dbReference>
<dbReference type="OrthoDB" id="10492333at2759"/>
<sequence>MLVASEHHSVATENMASVPRQSGFLPNASDSRPRKGCETVDMTMNAVESHDAEWATPKYDVITGCDDTMMVVSKKQRNCVASICENTTQNRAVDRPPTRRRDGGGGALSVLESTYRANFGVAAWLLGRRRGVVSVGGLIESIYFAPIGNLKLGWQLRVPFVDCCPYGSARVCRKLENGLSSTTNGQPNRYYTLLVVFLTLATHPG</sequence>
<dbReference type="EMBL" id="KQ030517">
    <property type="protein sequence ID" value="KJZ75435.1"/>
    <property type="molecule type" value="Genomic_DNA"/>
</dbReference>
<protein>
    <submittedName>
        <fullName evidence="2">Uncharacterized protein</fullName>
    </submittedName>
</protein>
<feature type="compositionally biased region" description="Basic and acidic residues" evidence="1">
    <location>
        <begin position="1"/>
        <end position="10"/>
    </location>
</feature>
<reference evidence="2 3" key="1">
    <citation type="journal article" date="2014" name="Genome Biol. Evol.">
        <title>Comparative genomics and transcriptomics analyses reveal divergent lifestyle features of nematode endoparasitic fungus Hirsutella minnesotensis.</title>
        <authorList>
            <person name="Lai Y."/>
            <person name="Liu K."/>
            <person name="Zhang X."/>
            <person name="Zhang X."/>
            <person name="Li K."/>
            <person name="Wang N."/>
            <person name="Shu C."/>
            <person name="Wu Y."/>
            <person name="Wang C."/>
            <person name="Bushley K.E."/>
            <person name="Xiang M."/>
            <person name="Liu X."/>
        </authorList>
    </citation>
    <scope>NUCLEOTIDE SEQUENCE [LARGE SCALE GENOMIC DNA]</scope>
    <source>
        <strain evidence="2 3">3608</strain>
    </source>
</reference>
<dbReference type="AlphaFoldDB" id="A0A0F7ZPG0"/>
<organism evidence="2 3">
    <name type="scientific">Hirsutella minnesotensis 3608</name>
    <dbReference type="NCBI Taxonomy" id="1043627"/>
    <lineage>
        <taxon>Eukaryota</taxon>
        <taxon>Fungi</taxon>
        <taxon>Dikarya</taxon>
        <taxon>Ascomycota</taxon>
        <taxon>Pezizomycotina</taxon>
        <taxon>Sordariomycetes</taxon>
        <taxon>Hypocreomycetidae</taxon>
        <taxon>Hypocreales</taxon>
        <taxon>Ophiocordycipitaceae</taxon>
        <taxon>Hirsutella</taxon>
    </lineage>
</organism>
<proteinExistence type="predicted"/>
<evidence type="ECO:0000313" key="3">
    <source>
        <dbReference type="Proteomes" id="UP000054481"/>
    </source>
</evidence>
<keyword evidence="3" id="KW-1185">Reference proteome</keyword>
<feature type="region of interest" description="Disordered" evidence="1">
    <location>
        <begin position="1"/>
        <end position="36"/>
    </location>
</feature>
<name>A0A0F7ZPG0_9HYPO</name>
<evidence type="ECO:0000313" key="2">
    <source>
        <dbReference type="EMBL" id="KJZ75435.1"/>
    </source>
</evidence>
<evidence type="ECO:0000256" key="1">
    <source>
        <dbReference type="SAM" id="MobiDB-lite"/>
    </source>
</evidence>
<gene>
    <name evidence="2" type="ORF">HIM_05131</name>
</gene>